<name>A0A8J8SX45_HALGN</name>
<organism evidence="1 2">
    <name type="scientific">Halteria grandinella</name>
    <dbReference type="NCBI Taxonomy" id="5974"/>
    <lineage>
        <taxon>Eukaryota</taxon>
        <taxon>Sar</taxon>
        <taxon>Alveolata</taxon>
        <taxon>Ciliophora</taxon>
        <taxon>Intramacronucleata</taxon>
        <taxon>Spirotrichea</taxon>
        <taxon>Stichotrichia</taxon>
        <taxon>Sporadotrichida</taxon>
        <taxon>Halteriidae</taxon>
        <taxon>Halteria</taxon>
    </lineage>
</organism>
<reference evidence="1" key="1">
    <citation type="submission" date="2019-06" db="EMBL/GenBank/DDBJ databases">
        <authorList>
            <person name="Zheng W."/>
        </authorList>
    </citation>
    <scope>NUCLEOTIDE SEQUENCE</scope>
    <source>
        <strain evidence="1">QDHG01</strain>
    </source>
</reference>
<gene>
    <name evidence="1" type="ORF">FGO68_gene12844</name>
</gene>
<keyword evidence="2" id="KW-1185">Reference proteome</keyword>
<accession>A0A8J8SX45</accession>
<protein>
    <submittedName>
        <fullName evidence="1">Uncharacterized protein</fullName>
    </submittedName>
</protein>
<dbReference type="Proteomes" id="UP000785679">
    <property type="component" value="Unassembled WGS sequence"/>
</dbReference>
<evidence type="ECO:0000313" key="1">
    <source>
        <dbReference type="EMBL" id="TNV73551.1"/>
    </source>
</evidence>
<dbReference type="EMBL" id="RRYP01018613">
    <property type="protein sequence ID" value="TNV73551.1"/>
    <property type="molecule type" value="Genomic_DNA"/>
</dbReference>
<dbReference type="AlphaFoldDB" id="A0A8J8SX45"/>
<evidence type="ECO:0000313" key="2">
    <source>
        <dbReference type="Proteomes" id="UP000785679"/>
    </source>
</evidence>
<proteinExistence type="predicted"/>
<comment type="caution">
    <text evidence="1">The sequence shown here is derived from an EMBL/GenBank/DDBJ whole genome shotgun (WGS) entry which is preliminary data.</text>
</comment>
<sequence length="79" mass="8297">MMLPPAVPPPPPFPSTGALAFVGVFEKPIVAQPPPPAVGVTEMNEPGIAQICMDEDGFKMGGKNELCVWMRCRSGGMIG</sequence>